<reference evidence="2 3" key="1">
    <citation type="submission" date="2019-12" db="EMBL/GenBank/DDBJ databases">
        <title>Paraburkholderia acidiphila 7Q-K02 sp. nov and Paraburkholderia acidisoli DHF22 sp. nov., two strains isolated from forest soil.</title>
        <authorList>
            <person name="Gao Z."/>
            <person name="Qiu L."/>
        </authorList>
    </citation>
    <scope>NUCLEOTIDE SEQUENCE [LARGE SCALE GENOMIC DNA]</scope>
    <source>
        <strain evidence="2 3">DHF22</strain>
    </source>
</reference>
<protein>
    <submittedName>
        <fullName evidence="2">OpgC domain-containing protein</fullName>
    </submittedName>
</protein>
<feature type="transmembrane region" description="Helical" evidence="1">
    <location>
        <begin position="12"/>
        <end position="28"/>
    </location>
</feature>
<proteinExistence type="predicted"/>
<sequence length="369" mass="39388">MDSRQGRSIEVDFFRGVVLIVIVIDHIPGSALSHLTLHAYALCDTAEVFVFLGGYASAAAYEAVLAHRGVGAAQGRFFKRSWEIYRAYLLTAVLTLLSGALLAASHLNATAADLSGWAPFAAHPIRETLHTLSLTRQPYLSSVLPMYVLFALCVPATVPFARRAPFAALTASLVIWALAPQLAALLRVSDLANWSFNPFAWQLMFVFGILCRLHPMSADFKASVTARWILRLAIVAVAAFAAVKLFVLTQPLPGAMKQHLAFSRVVNFIGVAIVAAYFVHRGTIARLAAWLPSVVNVGRTGLVCFVGGTLISVIVDTATPRALHGTAGVAAALAGDMVAIAAMLLLAKTWRGTLGRQKARASVNGAGCR</sequence>
<feature type="transmembrane region" description="Helical" evidence="1">
    <location>
        <begin position="139"/>
        <end position="158"/>
    </location>
</feature>
<dbReference type="PANTHER" id="PTHR38592:SF3">
    <property type="entry name" value="BLL4819 PROTEIN"/>
    <property type="match status" value="1"/>
</dbReference>
<accession>A0A7Z2GRK9</accession>
<dbReference type="InterPro" id="IPR014550">
    <property type="entry name" value="UCP028704_OpgC"/>
</dbReference>
<evidence type="ECO:0000313" key="2">
    <source>
        <dbReference type="EMBL" id="QGZ66419.1"/>
    </source>
</evidence>
<evidence type="ECO:0000256" key="1">
    <source>
        <dbReference type="SAM" id="Phobius"/>
    </source>
</evidence>
<feature type="transmembrane region" description="Helical" evidence="1">
    <location>
        <begin position="87"/>
        <end position="107"/>
    </location>
</feature>
<dbReference type="Pfam" id="PF10129">
    <property type="entry name" value="OpgC_C"/>
    <property type="match status" value="1"/>
</dbReference>
<dbReference type="PIRSF" id="PIRSF028704">
    <property type="entry name" value="UPC028704"/>
    <property type="match status" value="1"/>
</dbReference>
<dbReference type="Proteomes" id="UP000433577">
    <property type="component" value="Chromosome 4"/>
</dbReference>
<feature type="transmembrane region" description="Helical" evidence="1">
    <location>
        <begin position="291"/>
        <end position="315"/>
    </location>
</feature>
<dbReference type="AlphaFoldDB" id="A0A7Z2GRK9"/>
<feature type="transmembrane region" description="Helical" evidence="1">
    <location>
        <begin position="48"/>
        <end position="66"/>
    </location>
</feature>
<dbReference type="PANTHER" id="PTHR38592">
    <property type="entry name" value="BLL4819 PROTEIN"/>
    <property type="match status" value="1"/>
</dbReference>
<dbReference type="EMBL" id="CP046916">
    <property type="protein sequence ID" value="QGZ66419.1"/>
    <property type="molecule type" value="Genomic_DNA"/>
</dbReference>
<feature type="transmembrane region" description="Helical" evidence="1">
    <location>
        <begin position="165"/>
        <end position="186"/>
    </location>
</feature>
<evidence type="ECO:0000313" key="3">
    <source>
        <dbReference type="Proteomes" id="UP000433577"/>
    </source>
</evidence>
<feature type="transmembrane region" description="Helical" evidence="1">
    <location>
        <begin position="228"/>
        <end position="248"/>
    </location>
</feature>
<keyword evidence="1" id="KW-1133">Transmembrane helix</keyword>
<feature type="transmembrane region" description="Helical" evidence="1">
    <location>
        <begin position="198"/>
        <end position="216"/>
    </location>
</feature>
<gene>
    <name evidence="2" type="ORF">FAZ98_32060</name>
</gene>
<keyword evidence="1" id="KW-0472">Membrane</keyword>
<feature type="transmembrane region" description="Helical" evidence="1">
    <location>
        <begin position="260"/>
        <end position="279"/>
    </location>
</feature>
<name>A0A7Z2GRK9_9BURK</name>
<keyword evidence="3" id="KW-1185">Reference proteome</keyword>
<organism evidence="2 3">
    <name type="scientific">Paraburkholderia acidisoli</name>
    <dbReference type="NCBI Taxonomy" id="2571748"/>
    <lineage>
        <taxon>Bacteria</taxon>
        <taxon>Pseudomonadati</taxon>
        <taxon>Pseudomonadota</taxon>
        <taxon>Betaproteobacteria</taxon>
        <taxon>Burkholderiales</taxon>
        <taxon>Burkholderiaceae</taxon>
        <taxon>Paraburkholderia</taxon>
    </lineage>
</organism>
<dbReference type="KEGG" id="pacs:FAZ98_32060"/>
<dbReference type="RefSeq" id="WP_158957738.1">
    <property type="nucleotide sequence ID" value="NZ_CP046916.1"/>
</dbReference>
<dbReference type="OrthoDB" id="9775975at2"/>
<feature type="transmembrane region" description="Helical" evidence="1">
    <location>
        <begin position="327"/>
        <end position="347"/>
    </location>
</feature>
<keyword evidence="1" id="KW-0812">Transmembrane</keyword>